<evidence type="ECO:0000313" key="2">
    <source>
        <dbReference type="EMBL" id="GAG45525.1"/>
    </source>
</evidence>
<protein>
    <recommendedName>
        <fullName evidence="1">YjeF N-terminal domain-containing protein</fullName>
    </recommendedName>
</protein>
<reference evidence="2" key="1">
    <citation type="journal article" date="2014" name="Front. Microbiol.">
        <title>High frequency of phylogenetically diverse reductive dehalogenase-homologous genes in deep subseafloor sedimentary metagenomes.</title>
        <authorList>
            <person name="Kawai M."/>
            <person name="Futagami T."/>
            <person name="Toyoda A."/>
            <person name="Takaki Y."/>
            <person name="Nishi S."/>
            <person name="Hori S."/>
            <person name="Arai W."/>
            <person name="Tsubouchi T."/>
            <person name="Morono Y."/>
            <person name="Uchiyama I."/>
            <person name="Ito T."/>
            <person name="Fujiyama A."/>
            <person name="Inagaki F."/>
            <person name="Takami H."/>
        </authorList>
    </citation>
    <scope>NUCLEOTIDE SEQUENCE</scope>
    <source>
        <strain evidence="2">Expedition CK06-06</strain>
    </source>
</reference>
<dbReference type="Pfam" id="PF03853">
    <property type="entry name" value="YjeF_N"/>
    <property type="match status" value="1"/>
</dbReference>
<dbReference type="InterPro" id="IPR004443">
    <property type="entry name" value="YjeF_N_dom"/>
</dbReference>
<dbReference type="EMBL" id="BARS01058105">
    <property type="protein sequence ID" value="GAG45525.1"/>
    <property type="molecule type" value="Genomic_DNA"/>
</dbReference>
<feature type="non-terminal residue" evidence="2">
    <location>
        <position position="115"/>
    </location>
</feature>
<evidence type="ECO:0000259" key="1">
    <source>
        <dbReference type="PROSITE" id="PS51385"/>
    </source>
</evidence>
<accession>X0XQK5</accession>
<dbReference type="Gene3D" id="3.40.50.10260">
    <property type="entry name" value="YjeF N-terminal domain"/>
    <property type="match status" value="1"/>
</dbReference>
<comment type="caution">
    <text evidence="2">The sequence shown here is derived from an EMBL/GenBank/DDBJ whole genome shotgun (WGS) entry which is preliminary data.</text>
</comment>
<feature type="non-terminal residue" evidence="2">
    <location>
        <position position="1"/>
    </location>
</feature>
<organism evidence="2">
    <name type="scientific">marine sediment metagenome</name>
    <dbReference type="NCBI Taxonomy" id="412755"/>
    <lineage>
        <taxon>unclassified sequences</taxon>
        <taxon>metagenomes</taxon>
        <taxon>ecological metagenomes</taxon>
    </lineage>
</organism>
<proteinExistence type="predicted"/>
<feature type="domain" description="YjeF N-terminal" evidence="1">
    <location>
        <begin position="1"/>
        <end position="115"/>
    </location>
</feature>
<dbReference type="AlphaFoldDB" id="X0XQK5"/>
<dbReference type="InterPro" id="IPR036652">
    <property type="entry name" value="YjeF_N_dom_sf"/>
</dbReference>
<sequence length="115" mass="11943">QIKGDAETNLAILEAMDADIEILDGPDEAVIERCRQVLEVADVIVDGLLGTGTQGEIREPFAGIIQAVNSGRGHADVFAIDIPSGLDCDTGRPLGPTVRAKATVTMAAVKKGFAA</sequence>
<name>X0XQK5_9ZZZZ</name>
<gene>
    <name evidence="2" type="ORF">S01H1_84905</name>
</gene>
<dbReference type="PROSITE" id="PS51385">
    <property type="entry name" value="YJEF_N"/>
    <property type="match status" value="1"/>
</dbReference>
<dbReference type="SUPFAM" id="SSF64153">
    <property type="entry name" value="YjeF N-terminal domain-like"/>
    <property type="match status" value="1"/>
</dbReference>